<keyword evidence="1" id="KW-0175">Coiled coil</keyword>
<name>A0A9N9WYM1_PHACE</name>
<protein>
    <submittedName>
        <fullName evidence="2">Uncharacterized protein</fullName>
    </submittedName>
</protein>
<dbReference type="OrthoDB" id="6725610at2759"/>
<accession>A0A9N9WYM1</accession>
<evidence type="ECO:0000313" key="3">
    <source>
        <dbReference type="Proteomes" id="UP001153737"/>
    </source>
</evidence>
<keyword evidence="3" id="KW-1185">Reference proteome</keyword>
<evidence type="ECO:0000256" key="1">
    <source>
        <dbReference type="SAM" id="Coils"/>
    </source>
</evidence>
<reference evidence="2" key="1">
    <citation type="submission" date="2022-01" db="EMBL/GenBank/DDBJ databases">
        <authorList>
            <person name="King R."/>
        </authorList>
    </citation>
    <scope>NUCLEOTIDE SEQUENCE</scope>
</reference>
<feature type="coiled-coil region" evidence="1">
    <location>
        <begin position="25"/>
        <end position="52"/>
    </location>
</feature>
<dbReference type="Gene3D" id="3.30.70.1820">
    <property type="entry name" value="L1 transposable element, RRM domain"/>
    <property type="match status" value="1"/>
</dbReference>
<sequence length="208" mass="23699">MDDTFFENITSKISAKVTASIGEQLATMNQKLDNMEAKINDELIRIATVEKMSISNRTDIVKLSDEMDDMEQFRRANSLRFIGVKEEENENVLTTVLSIINNGLKVKCLPSDINNVFRVGKIKNETPKPTRPIVIDFISYMKRNEIFQIKKSIKGSGIYINENLTSARYKLLGQAKEKYGKQEVWSQGGRVCVKQNGTIRMIKNVEDL</sequence>
<proteinExistence type="predicted"/>
<organism evidence="2 3">
    <name type="scientific">Phaedon cochleariae</name>
    <name type="common">Mustard beetle</name>
    <dbReference type="NCBI Taxonomy" id="80249"/>
    <lineage>
        <taxon>Eukaryota</taxon>
        <taxon>Metazoa</taxon>
        <taxon>Ecdysozoa</taxon>
        <taxon>Arthropoda</taxon>
        <taxon>Hexapoda</taxon>
        <taxon>Insecta</taxon>
        <taxon>Pterygota</taxon>
        <taxon>Neoptera</taxon>
        <taxon>Endopterygota</taxon>
        <taxon>Coleoptera</taxon>
        <taxon>Polyphaga</taxon>
        <taxon>Cucujiformia</taxon>
        <taxon>Chrysomeloidea</taxon>
        <taxon>Chrysomelidae</taxon>
        <taxon>Chrysomelinae</taxon>
        <taxon>Chrysomelini</taxon>
        <taxon>Phaedon</taxon>
    </lineage>
</organism>
<dbReference type="EMBL" id="OU896718">
    <property type="protein sequence ID" value="CAG9815558.1"/>
    <property type="molecule type" value="Genomic_DNA"/>
</dbReference>
<evidence type="ECO:0000313" key="2">
    <source>
        <dbReference type="EMBL" id="CAG9815558.1"/>
    </source>
</evidence>
<dbReference type="AlphaFoldDB" id="A0A9N9WYM1"/>
<gene>
    <name evidence="2" type="ORF">PHAECO_LOCUS3153</name>
</gene>
<reference evidence="2" key="2">
    <citation type="submission" date="2022-10" db="EMBL/GenBank/DDBJ databases">
        <authorList>
            <consortium name="ENA_rothamsted_submissions"/>
            <consortium name="culmorum"/>
            <person name="King R."/>
        </authorList>
    </citation>
    <scope>NUCLEOTIDE SEQUENCE</scope>
</reference>
<dbReference type="Proteomes" id="UP001153737">
    <property type="component" value="Chromosome 12"/>
</dbReference>